<evidence type="ECO:0000313" key="9">
    <source>
        <dbReference type="EMBL" id="PRR83368.1"/>
    </source>
</evidence>
<dbReference type="RefSeq" id="WP_106058942.1">
    <property type="nucleotide sequence ID" value="NZ_PVXQ01000007.1"/>
</dbReference>
<evidence type="ECO:0000256" key="1">
    <source>
        <dbReference type="ARBA" id="ARBA00004141"/>
    </source>
</evidence>
<keyword evidence="6 8" id="KW-0472">Membrane</keyword>
<dbReference type="PANTHER" id="PTHR43298">
    <property type="entry name" value="MULTIDRUG RESISTANCE PROTEIN NORM-RELATED"/>
    <property type="match status" value="1"/>
</dbReference>
<proteinExistence type="inferred from homology"/>
<dbReference type="Proteomes" id="UP000239471">
    <property type="component" value="Unassembled WGS sequence"/>
</dbReference>
<feature type="transmembrane region" description="Helical" evidence="8">
    <location>
        <begin position="182"/>
        <end position="206"/>
    </location>
</feature>
<feature type="transmembrane region" description="Helical" evidence="8">
    <location>
        <begin position="12"/>
        <end position="30"/>
    </location>
</feature>
<evidence type="ECO:0000256" key="3">
    <source>
        <dbReference type="ARBA" id="ARBA00022448"/>
    </source>
</evidence>
<evidence type="ECO:0000256" key="8">
    <source>
        <dbReference type="SAM" id="Phobius"/>
    </source>
</evidence>
<comment type="similarity">
    <text evidence="2">Belongs to the multi antimicrobial extrusion (MATE) (TC 2.A.66.1) family.</text>
</comment>
<evidence type="ECO:0000256" key="6">
    <source>
        <dbReference type="ARBA" id="ARBA00023136"/>
    </source>
</evidence>
<keyword evidence="5 8" id="KW-1133">Transmembrane helix</keyword>
<dbReference type="EMBL" id="PVXQ01000007">
    <property type="protein sequence ID" value="PRR83368.1"/>
    <property type="molecule type" value="Genomic_DNA"/>
</dbReference>
<feature type="transmembrane region" description="Helical" evidence="8">
    <location>
        <begin position="477"/>
        <end position="495"/>
    </location>
</feature>
<comment type="caution">
    <text evidence="9">The sequence shown here is derived from an EMBL/GenBank/DDBJ whole genome shotgun (WGS) entry which is preliminary data.</text>
</comment>
<protein>
    <recommendedName>
        <fullName evidence="7">Multidrug-efflux transporter</fullName>
    </recommendedName>
</protein>
<dbReference type="OrthoDB" id="9775950at2"/>
<evidence type="ECO:0000256" key="5">
    <source>
        <dbReference type="ARBA" id="ARBA00022989"/>
    </source>
</evidence>
<dbReference type="AlphaFoldDB" id="A0A2T0BHM2"/>
<dbReference type="NCBIfam" id="TIGR02900">
    <property type="entry name" value="spore_V_B"/>
    <property type="match status" value="1"/>
</dbReference>
<dbReference type="PANTHER" id="PTHR43298:SF2">
    <property type="entry name" value="FMN_FAD EXPORTER YEEO-RELATED"/>
    <property type="match status" value="1"/>
</dbReference>
<feature type="transmembrane region" description="Helical" evidence="8">
    <location>
        <begin position="321"/>
        <end position="340"/>
    </location>
</feature>
<keyword evidence="10" id="KW-1185">Reference proteome</keyword>
<feature type="transmembrane region" description="Helical" evidence="8">
    <location>
        <begin position="385"/>
        <end position="404"/>
    </location>
</feature>
<feature type="transmembrane region" description="Helical" evidence="8">
    <location>
        <begin position="410"/>
        <end position="432"/>
    </location>
</feature>
<accession>A0A2T0BHM2</accession>
<evidence type="ECO:0000256" key="4">
    <source>
        <dbReference type="ARBA" id="ARBA00022692"/>
    </source>
</evidence>
<name>A0A2T0BHM2_9CLOT</name>
<dbReference type="InterPro" id="IPR024923">
    <property type="entry name" value="PG_synth_SpoVB"/>
</dbReference>
<keyword evidence="3" id="KW-0813">Transport</keyword>
<feature type="transmembrane region" description="Helical" evidence="8">
    <location>
        <begin position="226"/>
        <end position="247"/>
    </location>
</feature>
<evidence type="ECO:0000313" key="10">
    <source>
        <dbReference type="Proteomes" id="UP000239471"/>
    </source>
</evidence>
<comment type="subcellular location">
    <subcellularLocation>
        <location evidence="1">Membrane</location>
        <topology evidence="1">Multi-pass membrane protein</topology>
    </subcellularLocation>
</comment>
<feature type="transmembrane region" description="Helical" evidence="8">
    <location>
        <begin position="85"/>
        <end position="111"/>
    </location>
</feature>
<dbReference type="InterPro" id="IPR050222">
    <property type="entry name" value="MATE_MdtK"/>
</dbReference>
<reference evidence="9 10" key="1">
    <citation type="submission" date="2018-03" db="EMBL/GenBank/DDBJ databases">
        <title>Genome sequence of Clostridium vincentii DSM 10228.</title>
        <authorList>
            <person name="Poehlein A."/>
            <person name="Daniel R."/>
        </authorList>
    </citation>
    <scope>NUCLEOTIDE SEQUENCE [LARGE SCALE GENOMIC DNA]</scope>
    <source>
        <strain evidence="9 10">DSM 10228</strain>
    </source>
</reference>
<feature type="transmembrane region" description="Helical" evidence="8">
    <location>
        <begin position="50"/>
        <end position="73"/>
    </location>
</feature>
<evidence type="ECO:0000256" key="7">
    <source>
        <dbReference type="ARBA" id="ARBA00031636"/>
    </source>
</evidence>
<sequence>MHKDNFFRNSFLLTASNITTGILGFIFSIYLSHVLGPEGMGLYNLVMPIYNLFICMMSAGISTSISKISAVYAEKNQNSNLLKTINTVAIFNIAWAIFIGIMVFFFAPTIGGQGINDIRTIDAIKVTCPAMVFIALSNILKGYFWGTYKIAVPAIIDIFEKALRILTVGILIYLFTAKDLTLLVTLCYVALSLGELQSLILLYIYYRRCINKIPKTYEKTERRSQLLFNVLILCLPLTLNGFLSNIFNTLSTLVIPRCLVNSGFSHTEALSMIGKFTGMAMMIIGMPLIVVGSINILLIPDLSQSISKGNYYDAGVRIKKVMKIAFLLGLATTTICLLIPDALGEMLYQRNDLGDYIKYGALSAPIFFTSVTMFGILNGINKQGIILRNSLIVAVLELIGLYVFTSIPSINIYGYTITLFVTSIVSVVLNLYEVQKTIYLNLSITDIIIYLLLFGIILIVFNMLIQNVIGPLNVFKNILIILITFGLFTFLGTFGQQEY</sequence>
<gene>
    <name evidence="9" type="primary">spoVB_2</name>
    <name evidence="9" type="ORF">CLVI_09150</name>
</gene>
<evidence type="ECO:0000256" key="2">
    <source>
        <dbReference type="ARBA" id="ARBA00010199"/>
    </source>
</evidence>
<dbReference type="PIRSF" id="PIRSF038958">
    <property type="entry name" value="PG_synth_SpoVB"/>
    <property type="match status" value="1"/>
</dbReference>
<dbReference type="GO" id="GO:0005886">
    <property type="term" value="C:plasma membrane"/>
    <property type="evidence" value="ECO:0007669"/>
    <property type="project" value="TreeGrafter"/>
</dbReference>
<organism evidence="9 10">
    <name type="scientific">Clostridium vincentii</name>
    <dbReference type="NCBI Taxonomy" id="52704"/>
    <lineage>
        <taxon>Bacteria</taxon>
        <taxon>Bacillati</taxon>
        <taxon>Bacillota</taxon>
        <taxon>Clostridia</taxon>
        <taxon>Eubacteriales</taxon>
        <taxon>Clostridiaceae</taxon>
        <taxon>Clostridium</taxon>
    </lineage>
</organism>
<feature type="transmembrane region" description="Helical" evidence="8">
    <location>
        <begin position="158"/>
        <end position="176"/>
    </location>
</feature>
<dbReference type="InterPro" id="IPR002797">
    <property type="entry name" value="Polysacc_synth"/>
</dbReference>
<feature type="transmembrane region" description="Helical" evidence="8">
    <location>
        <begin position="279"/>
        <end position="300"/>
    </location>
</feature>
<feature type="transmembrane region" description="Helical" evidence="8">
    <location>
        <begin position="123"/>
        <end position="146"/>
    </location>
</feature>
<dbReference type="Pfam" id="PF01943">
    <property type="entry name" value="Polysacc_synt"/>
    <property type="match status" value="1"/>
</dbReference>
<dbReference type="InterPro" id="IPR014249">
    <property type="entry name" value="Spore_V_B"/>
</dbReference>
<keyword evidence="4 8" id="KW-0812">Transmembrane</keyword>
<feature type="transmembrane region" description="Helical" evidence="8">
    <location>
        <begin position="360"/>
        <end position="378"/>
    </location>
</feature>
<feature type="transmembrane region" description="Helical" evidence="8">
    <location>
        <begin position="444"/>
        <end position="465"/>
    </location>
</feature>